<dbReference type="OrthoDB" id="5622493at2"/>
<name>A0A317C516_9GAMM</name>
<sequence length="620" mass="64876">MNIGRVLKYLITGVVVGAILFFAGFGVVNLLTKDSAEIVAVPQPTIIPDTTADTTTDTATVEVIPPSINVSEGTSSSPIKIKPLGAADDSATTAEGEAADATPTLAFGTLTLNAINSTNKQPLKADFLIQNDAGAAIAQVKSTEQTTLSFPVGSYKITVNQGKNKIVRYLGVKNGQNGSETFEIDAPVIAGDNAVAVAPIVSERPNVSANTNTAVIVDEPAAPVVKSQTSATVTKVPAKATNNASATTTQTPTAATETPAATSTTANSTATAPSAETEQTASTTETTTPTTASEAADQGIGGLRVSALTKVGNRPMPASFYIQRLNGENVANIKNVNTHQFNLPAGSYRITARSGTVRMVKQIKVVAARGIHEIFNMPSLGNSTTTAPTSTASVATAPKAAPAVVAPTPVAPTPSADATGRLELFARDESTNKPIRSNFYIHTPAGKLITSKTYVESIGYKLPTAQYKVTVRATGYKNKIITLNVRKDQTRRETFKMELVAPVMPPAPVAPPVNRVTAPVTAVPPAQALRQAPRPNRGGLQVNVVSKEGVPLKADIMVLRRNGTPVKRAINASTANFDLNPRNFVVRVRHGGFVTNQQINVIAGKLAIKTITFDLNTGFR</sequence>
<evidence type="ECO:0000256" key="1">
    <source>
        <dbReference type="SAM" id="MobiDB-lite"/>
    </source>
</evidence>
<dbReference type="EMBL" id="QGKL01000042">
    <property type="protein sequence ID" value="PWQ93694.1"/>
    <property type="molecule type" value="Genomic_DNA"/>
</dbReference>
<comment type="caution">
    <text evidence="3">The sequence shown here is derived from an EMBL/GenBank/DDBJ whole genome shotgun (WGS) entry which is preliminary data.</text>
</comment>
<evidence type="ECO:0000313" key="3">
    <source>
        <dbReference type="EMBL" id="PWQ93694.1"/>
    </source>
</evidence>
<keyword evidence="4" id="KW-1185">Reference proteome</keyword>
<accession>A0A317C516</accession>
<organism evidence="3 4">
    <name type="scientific">Leucothrix arctica</name>
    <dbReference type="NCBI Taxonomy" id="1481894"/>
    <lineage>
        <taxon>Bacteria</taxon>
        <taxon>Pseudomonadati</taxon>
        <taxon>Pseudomonadota</taxon>
        <taxon>Gammaproteobacteria</taxon>
        <taxon>Thiotrichales</taxon>
        <taxon>Thiotrichaceae</taxon>
        <taxon>Leucothrix</taxon>
    </lineage>
</organism>
<dbReference type="RefSeq" id="WP_109825760.1">
    <property type="nucleotide sequence ID" value="NZ_QGKL01000042.1"/>
</dbReference>
<feature type="transmembrane region" description="Helical" evidence="2">
    <location>
        <begin position="7"/>
        <end position="31"/>
    </location>
</feature>
<evidence type="ECO:0000256" key="2">
    <source>
        <dbReference type="SAM" id="Phobius"/>
    </source>
</evidence>
<dbReference type="AlphaFoldDB" id="A0A317C516"/>
<keyword evidence="2" id="KW-0812">Transmembrane</keyword>
<gene>
    <name evidence="3" type="ORF">DKT75_18965</name>
</gene>
<protein>
    <recommendedName>
        <fullName evidence="5">PEGA domain-containing protein</fullName>
    </recommendedName>
</protein>
<keyword evidence="2" id="KW-1133">Transmembrane helix</keyword>
<reference evidence="3 4" key="1">
    <citation type="submission" date="2018-05" db="EMBL/GenBank/DDBJ databases">
        <title>Leucothrix arctica sp. nov., isolated from Arctic seawater.</title>
        <authorList>
            <person name="Choi A."/>
            <person name="Baek K."/>
        </authorList>
    </citation>
    <scope>NUCLEOTIDE SEQUENCE [LARGE SCALE GENOMIC DNA]</scope>
    <source>
        <strain evidence="3 4">IMCC9719</strain>
    </source>
</reference>
<dbReference type="Proteomes" id="UP000245506">
    <property type="component" value="Unassembled WGS sequence"/>
</dbReference>
<proteinExistence type="predicted"/>
<keyword evidence="2" id="KW-0472">Membrane</keyword>
<evidence type="ECO:0008006" key="5">
    <source>
        <dbReference type="Google" id="ProtNLM"/>
    </source>
</evidence>
<feature type="region of interest" description="Disordered" evidence="1">
    <location>
        <begin position="226"/>
        <end position="299"/>
    </location>
</feature>
<evidence type="ECO:0000313" key="4">
    <source>
        <dbReference type="Proteomes" id="UP000245506"/>
    </source>
</evidence>
<feature type="compositionally biased region" description="Low complexity" evidence="1">
    <location>
        <begin position="240"/>
        <end position="296"/>
    </location>
</feature>